<dbReference type="SMART" id="SM00490">
    <property type="entry name" value="HELICc"/>
    <property type="match status" value="1"/>
</dbReference>
<proteinExistence type="predicted"/>
<evidence type="ECO:0000256" key="8">
    <source>
        <dbReference type="ARBA" id="ARBA00023242"/>
    </source>
</evidence>
<dbReference type="Pfam" id="PF21099">
    <property type="entry name" value="POLQ_helical"/>
    <property type="match status" value="1"/>
</dbReference>
<keyword evidence="7" id="KW-0234">DNA repair</keyword>
<evidence type="ECO:0000313" key="14">
    <source>
        <dbReference type="RefSeq" id="XP_015520186.1"/>
    </source>
</evidence>
<feature type="domain" description="Helicase C-terminal" evidence="12">
    <location>
        <begin position="512"/>
        <end position="698"/>
    </location>
</feature>
<evidence type="ECO:0000259" key="11">
    <source>
        <dbReference type="PROSITE" id="PS51192"/>
    </source>
</evidence>
<dbReference type="GO" id="GO:0005524">
    <property type="term" value="F:ATP binding"/>
    <property type="evidence" value="ECO:0007669"/>
    <property type="project" value="UniProtKB-KW"/>
</dbReference>
<dbReference type="GO" id="GO:0043138">
    <property type="term" value="F:3'-5' DNA helicase activity"/>
    <property type="evidence" value="ECO:0007669"/>
    <property type="project" value="UniProtKB-EC"/>
</dbReference>
<dbReference type="CDD" id="cd18026">
    <property type="entry name" value="DEXHc_POLQ-like"/>
    <property type="match status" value="1"/>
</dbReference>
<dbReference type="InterPro" id="IPR048960">
    <property type="entry name" value="POLQ-like_helical"/>
</dbReference>
<dbReference type="PANTHER" id="PTHR47961:SF12">
    <property type="entry name" value="HELICASE POLQ-LIKE"/>
    <property type="match status" value="1"/>
</dbReference>
<dbReference type="PROSITE" id="PS51192">
    <property type="entry name" value="HELICASE_ATP_BIND_1"/>
    <property type="match status" value="1"/>
</dbReference>
<dbReference type="FunCoup" id="A0A6J0BYY3">
    <property type="interactions" value="1227"/>
</dbReference>
<dbReference type="OrthoDB" id="2320933at2759"/>
<dbReference type="RefSeq" id="XP_015520186.1">
    <property type="nucleotide sequence ID" value="XM_015664700.2"/>
</dbReference>
<protein>
    <submittedName>
        <fullName evidence="14">Helicase POLQ-like isoform X1</fullName>
    </submittedName>
</protein>
<dbReference type="GO" id="GO:0016787">
    <property type="term" value="F:hydrolase activity"/>
    <property type="evidence" value="ECO:0007669"/>
    <property type="project" value="UniProtKB-KW"/>
</dbReference>
<dbReference type="Pfam" id="PF00271">
    <property type="entry name" value="Helicase_C"/>
    <property type="match status" value="1"/>
</dbReference>
<dbReference type="PROSITE" id="PS51194">
    <property type="entry name" value="HELICASE_CTER"/>
    <property type="match status" value="1"/>
</dbReference>
<dbReference type="Gene3D" id="3.40.50.300">
    <property type="entry name" value="P-loop containing nucleotide triphosphate hydrolases"/>
    <property type="match status" value="2"/>
</dbReference>
<dbReference type="FunFam" id="3.40.50.300:FF:000813">
    <property type="entry name" value="helicase POLQ-like isoform X1"/>
    <property type="match status" value="1"/>
</dbReference>
<evidence type="ECO:0000256" key="10">
    <source>
        <dbReference type="SAM" id="MobiDB-lite"/>
    </source>
</evidence>
<keyword evidence="4" id="KW-0378">Hydrolase</keyword>
<gene>
    <name evidence="14" type="primary">LOC107224592</name>
</gene>
<comment type="catalytic activity">
    <reaction evidence="9">
        <text>ATP + H2O = ADP + phosphate + H(+)</text>
        <dbReference type="Rhea" id="RHEA:13065"/>
        <dbReference type="ChEBI" id="CHEBI:15377"/>
        <dbReference type="ChEBI" id="CHEBI:15378"/>
        <dbReference type="ChEBI" id="CHEBI:30616"/>
        <dbReference type="ChEBI" id="CHEBI:43474"/>
        <dbReference type="ChEBI" id="CHEBI:456216"/>
        <dbReference type="EC" id="5.6.2.4"/>
    </reaction>
</comment>
<dbReference type="CDD" id="cd18795">
    <property type="entry name" value="SF2_C_Ski2"/>
    <property type="match status" value="1"/>
</dbReference>
<dbReference type="GO" id="GO:0006302">
    <property type="term" value="P:double-strand break repair"/>
    <property type="evidence" value="ECO:0007669"/>
    <property type="project" value="UniProtKB-ARBA"/>
</dbReference>
<evidence type="ECO:0000256" key="2">
    <source>
        <dbReference type="ARBA" id="ARBA00022741"/>
    </source>
</evidence>
<dbReference type="SUPFAM" id="SSF52540">
    <property type="entry name" value="P-loop containing nucleoside triphosphate hydrolases"/>
    <property type="match status" value="1"/>
</dbReference>
<keyword evidence="8" id="KW-0539">Nucleus</keyword>
<sequence length="1065" mass="119713">MAVTPDQADFSLGQKMSRGSSLKLGANLIVAGGNSFPSSWLSIDDTVLNTISFDEEFTYATDNVVATATKDDNEYYQNNNNHTNAEENMFFEKDTNFEQVKDHNYSKILNLNISDQEFCQIESTLVQKTEQVHMELKTILNTTEISICRDDRLNNTVVDSGIEKSMWEDDSLLDRVFNELESSNNENVEATKSECSPLAVLDSFSTLTSPKKIHSEPLDCPSTGPRVQKHSLSPLKENSRPNKKSRTVVPRFCEDAMKDSFYGLPGSVKSLIQRVKGIDELYEWQDECLKLKAIYDRKNLIYALPTSGGKTLVAEILMLKELVANKKNAIFILPFVAIVQEKVRSLAPFALALDFLVEEYAAGNGQYPPRKRRRKHTIYVCTIEKGLGLVNSLIENQRLHEVGMVVVDELHLLGEDGGRGATLEGLLTKIMYTGNNPHIIGMSATIGNLNEIAKFLNAEIYTKDFRPVELKEYVKCEDDIWLVDLEQEEILTDLKKIAYAYSQEALRLDPDKLGGLVMDVVPQDSCLIFCPSRKNCENVSILLTKVLFKSLHNHKKKEKDILIRALKTEGALCEILELTIKFGVAYHHSGLMAEERKLLEEAFRSGTLSVICCTSTLAAGVNLPARRVILRRPYVGNQFLNLSRYKQMIGRAGRAGMKDVGESILICRTNEIPKVKELLTSNMDDCISTLHVEEDRGINNLILSSILLNLATTRSELHKIAGTTLLGIQQKRLNINTNNITDKTITKLIKTRVIKVKQVTNHSEINPNLTVLIQSQDNLKTAQETPRPRKKIVKLNRTTKLEVCKLGRAAMKGCVDLNRAHMLYRDLKSAQNQLVLLDCLHLLYLVTPYDVVDLVKPSGNVYCDVVCNLSPVQMETARVLGINETVATKLRAGVMPKNVDSNVVNRFYLTLMLNELWNQQTVHIVSTKYQVNRGIVQNLMNASASFASSVERFCAELDEFWAFRDLLHSFSKRLSHCCSVELEPLIELPSVKIGRARQLFNAGYKTLQSVALGQPMEMCDKIENLPMRVASQIVAAAKLLLLEKVENLRDEAEDVLDGIDISNFR</sequence>
<dbReference type="InterPro" id="IPR050474">
    <property type="entry name" value="Hel308_SKI2-like"/>
</dbReference>
<accession>A0A6J0BYY3</accession>
<evidence type="ECO:0000256" key="5">
    <source>
        <dbReference type="ARBA" id="ARBA00022806"/>
    </source>
</evidence>
<dbReference type="GeneID" id="107224592"/>
<dbReference type="GO" id="GO:0003676">
    <property type="term" value="F:nucleic acid binding"/>
    <property type="evidence" value="ECO:0007669"/>
    <property type="project" value="InterPro"/>
</dbReference>
<keyword evidence="6" id="KW-0067">ATP-binding</keyword>
<dbReference type="CTD" id="38905"/>
<feature type="domain" description="Helicase ATP-binding" evidence="11">
    <location>
        <begin position="291"/>
        <end position="464"/>
    </location>
</feature>
<dbReference type="SMART" id="SM00487">
    <property type="entry name" value="DEXDc"/>
    <property type="match status" value="1"/>
</dbReference>
<name>A0A6J0BYY3_NEOLC</name>
<evidence type="ECO:0000259" key="12">
    <source>
        <dbReference type="PROSITE" id="PS51194"/>
    </source>
</evidence>
<dbReference type="InterPro" id="IPR014001">
    <property type="entry name" value="Helicase_ATP-bd"/>
</dbReference>
<dbReference type="AlphaFoldDB" id="A0A6J0BYY3"/>
<dbReference type="InterPro" id="IPR027417">
    <property type="entry name" value="P-loop_NTPase"/>
</dbReference>
<dbReference type="GO" id="GO:0005634">
    <property type="term" value="C:nucleus"/>
    <property type="evidence" value="ECO:0007669"/>
    <property type="project" value="UniProtKB-SubCell"/>
</dbReference>
<comment type="subcellular location">
    <subcellularLocation>
        <location evidence="1">Nucleus</location>
    </subcellularLocation>
</comment>
<evidence type="ECO:0000313" key="13">
    <source>
        <dbReference type="Proteomes" id="UP000829291"/>
    </source>
</evidence>
<dbReference type="InterPro" id="IPR011545">
    <property type="entry name" value="DEAD/DEAH_box_helicase_dom"/>
</dbReference>
<evidence type="ECO:0000256" key="9">
    <source>
        <dbReference type="ARBA" id="ARBA00048988"/>
    </source>
</evidence>
<feature type="region of interest" description="Disordered" evidence="10">
    <location>
        <begin position="214"/>
        <end position="247"/>
    </location>
</feature>
<evidence type="ECO:0000256" key="6">
    <source>
        <dbReference type="ARBA" id="ARBA00022840"/>
    </source>
</evidence>
<evidence type="ECO:0000256" key="3">
    <source>
        <dbReference type="ARBA" id="ARBA00022763"/>
    </source>
</evidence>
<evidence type="ECO:0000256" key="7">
    <source>
        <dbReference type="ARBA" id="ARBA00023204"/>
    </source>
</evidence>
<dbReference type="SUPFAM" id="SSF158702">
    <property type="entry name" value="Sec63 N-terminal domain-like"/>
    <property type="match status" value="1"/>
</dbReference>
<keyword evidence="3" id="KW-0227">DNA damage</keyword>
<evidence type="ECO:0000256" key="1">
    <source>
        <dbReference type="ARBA" id="ARBA00004123"/>
    </source>
</evidence>
<keyword evidence="2" id="KW-0547">Nucleotide-binding</keyword>
<dbReference type="Pfam" id="PF20470">
    <property type="entry name" value="HTH_61"/>
    <property type="match status" value="1"/>
</dbReference>
<reference evidence="14" key="1">
    <citation type="submission" date="2025-08" db="UniProtKB">
        <authorList>
            <consortium name="RefSeq"/>
        </authorList>
    </citation>
    <scope>IDENTIFICATION</scope>
    <source>
        <tissue evidence="14">Thorax and Abdomen</tissue>
    </source>
</reference>
<keyword evidence="13" id="KW-1185">Reference proteome</keyword>
<dbReference type="Pfam" id="PF00270">
    <property type="entry name" value="DEAD"/>
    <property type="match status" value="1"/>
</dbReference>
<dbReference type="InParanoid" id="A0A6J0BYY3"/>
<dbReference type="Gene3D" id="1.10.3380.20">
    <property type="match status" value="1"/>
</dbReference>
<organism evidence="14">
    <name type="scientific">Neodiprion lecontei</name>
    <name type="common">Redheaded pine sawfly</name>
    <dbReference type="NCBI Taxonomy" id="441921"/>
    <lineage>
        <taxon>Eukaryota</taxon>
        <taxon>Metazoa</taxon>
        <taxon>Ecdysozoa</taxon>
        <taxon>Arthropoda</taxon>
        <taxon>Hexapoda</taxon>
        <taxon>Insecta</taxon>
        <taxon>Pterygota</taxon>
        <taxon>Neoptera</taxon>
        <taxon>Endopterygota</taxon>
        <taxon>Hymenoptera</taxon>
        <taxon>Tenthredinoidea</taxon>
        <taxon>Diprionidae</taxon>
        <taxon>Diprioninae</taxon>
        <taxon>Neodiprion</taxon>
    </lineage>
</organism>
<dbReference type="Proteomes" id="UP000829291">
    <property type="component" value="Chromosome 6"/>
</dbReference>
<dbReference type="InterPro" id="IPR001650">
    <property type="entry name" value="Helicase_C-like"/>
</dbReference>
<evidence type="ECO:0000256" key="4">
    <source>
        <dbReference type="ARBA" id="ARBA00022801"/>
    </source>
</evidence>
<keyword evidence="5" id="KW-0347">Helicase</keyword>
<dbReference type="PANTHER" id="PTHR47961">
    <property type="entry name" value="DNA POLYMERASE THETA, PUTATIVE (AFU_ORTHOLOGUE AFUA_1G05260)-RELATED"/>
    <property type="match status" value="1"/>
</dbReference>
<dbReference type="KEGG" id="nlo:107224592"/>
<dbReference type="InterPro" id="IPR046931">
    <property type="entry name" value="HTH_61"/>
</dbReference>